<accession>A0A4U5PC21</accession>
<evidence type="ECO:0000313" key="3">
    <source>
        <dbReference type="Proteomes" id="UP000298663"/>
    </source>
</evidence>
<protein>
    <submittedName>
        <fullName evidence="2">Uncharacterized protein</fullName>
    </submittedName>
</protein>
<keyword evidence="1" id="KW-1133">Transmembrane helix</keyword>
<dbReference type="Proteomes" id="UP000298663">
    <property type="component" value="Unassembled WGS sequence"/>
</dbReference>
<comment type="caution">
    <text evidence="2">The sequence shown here is derived from an EMBL/GenBank/DDBJ whole genome shotgun (WGS) entry which is preliminary data.</text>
</comment>
<reference evidence="2 3" key="1">
    <citation type="journal article" date="2015" name="Genome Biol.">
        <title>Comparative genomics of Steinernema reveals deeply conserved gene regulatory networks.</title>
        <authorList>
            <person name="Dillman A.R."/>
            <person name="Macchietto M."/>
            <person name="Porter C.F."/>
            <person name="Rogers A."/>
            <person name="Williams B."/>
            <person name="Antoshechkin I."/>
            <person name="Lee M.M."/>
            <person name="Goodwin Z."/>
            <person name="Lu X."/>
            <person name="Lewis E.E."/>
            <person name="Goodrich-Blair H."/>
            <person name="Stock S.P."/>
            <person name="Adams B.J."/>
            <person name="Sternberg P.W."/>
            <person name="Mortazavi A."/>
        </authorList>
    </citation>
    <scope>NUCLEOTIDE SEQUENCE [LARGE SCALE GENOMIC DNA]</scope>
    <source>
        <strain evidence="2 3">ALL</strain>
    </source>
</reference>
<keyword evidence="1" id="KW-0472">Membrane</keyword>
<proteinExistence type="predicted"/>
<dbReference type="EMBL" id="AZBU02000002">
    <property type="protein sequence ID" value="TKR93902.1"/>
    <property type="molecule type" value="Genomic_DNA"/>
</dbReference>
<evidence type="ECO:0000256" key="1">
    <source>
        <dbReference type="SAM" id="Phobius"/>
    </source>
</evidence>
<evidence type="ECO:0000313" key="2">
    <source>
        <dbReference type="EMBL" id="TKR93902.1"/>
    </source>
</evidence>
<dbReference type="AlphaFoldDB" id="A0A4U5PC21"/>
<sequence>MLETNRPIASIPRDPLTTTLYAVEIVICLFAVVEHLIFIKISYKVGQYLKSEFSVSEYVLFNTVIG</sequence>
<gene>
    <name evidence="2" type="ORF">L596_008270</name>
</gene>
<reference evidence="2 3" key="2">
    <citation type="journal article" date="2019" name="G3 (Bethesda)">
        <title>Hybrid Assembly of the Genome of the Entomopathogenic Nematode Steinernema carpocapsae Identifies the X-Chromosome.</title>
        <authorList>
            <person name="Serra L."/>
            <person name="Macchietto M."/>
            <person name="Macias-Munoz A."/>
            <person name="McGill C.J."/>
            <person name="Rodriguez I.M."/>
            <person name="Rodriguez B."/>
            <person name="Murad R."/>
            <person name="Mortazavi A."/>
        </authorList>
    </citation>
    <scope>NUCLEOTIDE SEQUENCE [LARGE SCALE GENOMIC DNA]</scope>
    <source>
        <strain evidence="2 3">ALL</strain>
    </source>
</reference>
<keyword evidence="1" id="KW-0812">Transmembrane</keyword>
<dbReference type="OrthoDB" id="5803682at2759"/>
<organism evidence="2 3">
    <name type="scientific">Steinernema carpocapsae</name>
    <name type="common">Entomopathogenic nematode</name>
    <dbReference type="NCBI Taxonomy" id="34508"/>
    <lineage>
        <taxon>Eukaryota</taxon>
        <taxon>Metazoa</taxon>
        <taxon>Ecdysozoa</taxon>
        <taxon>Nematoda</taxon>
        <taxon>Chromadorea</taxon>
        <taxon>Rhabditida</taxon>
        <taxon>Tylenchina</taxon>
        <taxon>Panagrolaimomorpha</taxon>
        <taxon>Strongyloidoidea</taxon>
        <taxon>Steinernematidae</taxon>
        <taxon>Steinernema</taxon>
    </lineage>
</organism>
<keyword evidence="3" id="KW-1185">Reference proteome</keyword>
<name>A0A4U5PC21_STECR</name>
<feature type="transmembrane region" description="Helical" evidence="1">
    <location>
        <begin position="20"/>
        <end position="39"/>
    </location>
</feature>